<dbReference type="EMBL" id="OE001326">
    <property type="protein sequence ID" value="CAD7456551.1"/>
    <property type="molecule type" value="Genomic_DNA"/>
</dbReference>
<evidence type="ECO:0000313" key="1">
    <source>
        <dbReference type="EMBL" id="CAD7456551.1"/>
    </source>
</evidence>
<dbReference type="InterPro" id="IPR017946">
    <property type="entry name" value="PLC-like_Pdiesterase_TIM-brl"/>
</dbReference>
<reference evidence="1" key="1">
    <citation type="submission" date="2020-11" db="EMBL/GenBank/DDBJ databases">
        <authorList>
            <person name="Tran Van P."/>
        </authorList>
    </citation>
    <scope>NUCLEOTIDE SEQUENCE</scope>
</reference>
<protein>
    <submittedName>
        <fullName evidence="1">Uncharacterized protein</fullName>
    </submittedName>
</protein>
<name>A0A7R9ID46_9NEOP</name>
<proteinExistence type="predicted"/>
<gene>
    <name evidence="1" type="ORF">TTEB3V08_LOCUS4578</name>
</gene>
<accession>A0A7R9ID46</accession>
<organism evidence="1">
    <name type="scientific">Timema tahoe</name>
    <dbReference type="NCBI Taxonomy" id="61484"/>
    <lineage>
        <taxon>Eukaryota</taxon>
        <taxon>Metazoa</taxon>
        <taxon>Ecdysozoa</taxon>
        <taxon>Arthropoda</taxon>
        <taxon>Hexapoda</taxon>
        <taxon>Insecta</taxon>
        <taxon>Pterygota</taxon>
        <taxon>Neoptera</taxon>
        <taxon>Polyneoptera</taxon>
        <taxon>Phasmatodea</taxon>
        <taxon>Timematodea</taxon>
        <taxon>Timematoidea</taxon>
        <taxon>Timematidae</taxon>
        <taxon>Timema</taxon>
    </lineage>
</organism>
<dbReference type="GO" id="GO:0006629">
    <property type="term" value="P:lipid metabolic process"/>
    <property type="evidence" value="ECO:0007669"/>
    <property type="project" value="InterPro"/>
</dbReference>
<sequence length="308" mass="35414">MSYMSKQKQAFQVKQCKKKYQMQCWHRLTKTLFLSKCMHQYKLTGEIVLLETAKLKRRLPQLTSYTSWRKFSTHLARLQDSTDLMFHPVKQWATAKPSSPRVSQIVPEDTDNQTEQTNGTAKDFHNKNFDKQRRVCSISQSCSRANYSNSYATKEVHQTNSQARSKHDISSHPVLVVDTFLCRYLIKTELFQHSRQYNGIPAPSASIVEEILGKDLYYEEVSEDQDEITHRYSMKVVAHRGAGLDAPENSISALKLSALVSFLRTCTGRATHPLYCLDRSTVHVLEAVRDELTSIHSAKENSCLYWLA</sequence>
<dbReference type="AlphaFoldDB" id="A0A7R9ID46"/>
<dbReference type="SUPFAM" id="SSF51695">
    <property type="entry name" value="PLC-like phosphodiesterases"/>
    <property type="match status" value="1"/>
</dbReference>
<dbReference type="GO" id="GO:0008081">
    <property type="term" value="F:phosphoric diester hydrolase activity"/>
    <property type="evidence" value="ECO:0007669"/>
    <property type="project" value="InterPro"/>
</dbReference>